<evidence type="ECO:0000313" key="1">
    <source>
        <dbReference type="Proteomes" id="UP000827889"/>
    </source>
</evidence>
<keyword evidence="1" id="KW-1185">Reference proteome</keyword>
<reference evidence="2" key="2">
    <citation type="submission" date="2025-08" db="UniProtKB">
        <authorList>
            <consortium name="RefSeq"/>
        </authorList>
    </citation>
    <scope>IDENTIFICATION</scope>
    <source>
        <tissue evidence="2">Leaf</tissue>
    </source>
</reference>
<evidence type="ECO:0000313" key="2">
    <source>
        <dbReference type="RefSeq" id="XP_048128284.1"/>
    </source>
</evidence>
<sequence length="201" mass="23410">MADFSIEYRYSGISSFYRVVLPKGEMPEEFILVEDDTISFMVSQDFYDKFLGLALCVVFSVEDGEKEIFFDIVPHVNGKRRNALSGALGSFDSVQMWIQYLKPNVLWGVLEGDVDFLEFDENDLRFSLTLRVSGGAVEKLGYVLRCEQLDDDLKAALEDNQLVDLASLCEMELREFLRKYLPRRMDEYEKFEERRGKMRLE</sequence>
<reference evidence="1" key="1">
    <citation type="submission" date="2025-05" db="UniProtKB">
        <authorList>
            <consortium name="RefSeq"/>
        </authorList>
    </citation>
    <scope>NUCLEOTIDE SEQUENCE [LARGE SCALE GENOMIC DNA]</scope>
</reference>
<gene>
    <name evidence="2" type="primary">LOC115740318</name>
</gene>
<protein>
    <submittedName>
        <fullName evidence="2">Uncharacterized protein LOC115740318 isoform X1</fullName>
    </submittedName>
</protein>
<organism evidence="1 2">
    <name type="scientific">Rhodamnia argentea</name>
    <dbReference type="NCBI Taxonomy" id="178133"/>
    <lineage>
        <taxon>Eukaryota</taxon>
        <taxon>Viridiplantae</taxon>
        <taxon>Streptophyta</taxon>
        <taxon>Embryophyta</taxon>
        <taxon>Tracheophyta</taxon>
        <taxon>Spermatophyta</taxon>
        <taxon>Magnoliopsida</taxon>
        <taxon>eudicotyledons</taxon>
        <taxon>Gunneridae</taxon>
        <taxon>Pentapetalae</taxon>
        <taxon>rosids</taxon>
        <taxon>malvids</taxon>
        <taxon>Myrtales</taxon>
        <taxon>Myrtaceae</taxon>
        <taxon>Myrtoideae</taxon>
        <taxon>Myrteae</taxon>
        <taxon>Australasian group</taxon>
        <taxon>Rhodamnia</taxon>
    </lineage>
</organism>
<dbReference type="GeneID" id="115740318"/>
<dbReference type="RefSeq" id="XP_048128284.1">
    <property type="nucleotide sequence ID" value="XM_048272327.1"/>
</dbReference>
<dbReference type="Proteomes" id="UP000827889">
    <property type="component" value="Chromosome 1"/>
</dbReference>
<name>A0ABM3GVD6_9MYRT</name>
<accession>A0ABM3GVD6</accession>
<proteinExistence type="predicted"/>